<dbReference type="InterPro" id="IPR051265">
    <property type="entry name" value="HIBADH-related_NP60_sf"/>
</dbReference>
<organism evidence="4 5">
    <name type="scientific">Rapidithrix thailandica</name>
    <dbReference type="NCBI Taxonomy" id="413964"/>
    <lineage>
        <taxon>Bacteria</taxon>
        <taxon>Pseudomonadati</taxon>
        <taxon>Bacteroidota</taxon>
        <taxon>Cytophagia</taxon>
        <taxon>Cytophagales</taxon>
        <taxon>Flammeovirgaceae</taxon>
        <taxon>Rapidithrix</taxon>
    </lineage>
</organism>
<name>A0AAW9S3U0_9BACT</name>
<dbReference type="GO" id="GO:0003677">
    <property type="term" value="F:DNA binding"/>
    <property type="evidence" value="ECO:0007669"/>
    <property type="project" value="TreeGrafter"/>
</dbReference>
<dbReference type="GO" id="GO:0050661">
    <property type="term" value="F:NADP binding"/>
    <property type="evidence" value="ECO:0007669"/>
    <property type="project" value="InterPro"/>
</dbReference>
<evidence type="ECO:0000259" key="2">
    <source>
        <dbReference type="Pfam" id="PF03446"/>
    </source>
</evidence>
<dbReference type="AlphaFoldDB" id="A0AAW9S3U0"/>
<dbReference type="InterPro" id="IPR006115">
    <property type="entry name" value="6PGDH_NADP-bd"/>
</dbReference>
<dbReference type="Pfam" id="PF21761">
    <property type="entry name" value="RedAm-like_C"/>
    <property type="match status" value="1"/>
</dbReference>
<sequence length="296" mass="31560">MSENKIPGLVSVIGLGAMGSTLALLLVKNGYQVTVWNRTSAKAESLIREGATLATSAVAAVKASPVTVICVHNYAATDDILHTEEIENNVSGRTFIQLTSGSPKEARDFEAWTRKHGARYLDGAIQAAPSQMGRPDTPILVSGAKDVFEQHEALLKVFGGGISFIGEEAGSASAIDLATLSYVYGSVLGFFHGARIVESEGFRVDTYSDLVAGITPTFGDFLKHEGRMIQSENYEISESPLKISVDAVERISDQAHKAGINHAFPTFASALFQKASAMNLGNEELAAIIKVLRTAN</sequence>
<dbReference type="GO" id="GO:0000785">
    <property type="term" value="C:chromatin"/>
    <property type="evidence" value="ECO:0007669"/>
    <property type="project" value="TreeGrafter"/>
</dbReference>
<dbReference type="SUPFAM" id="SSF51735">
    <property type="entry name" value="NAD(P)-binding Rossmann-fold domains"/>
    <property type="match status" value="1"/>
</dbReference>
<accession>A0AAW9S3U0</accession>
<dbReference type="InterPro" id="IPR048666">
    <property type="entry name" value="RedAm-like_C"/>
</dbReference>
<dbReference type="InterPro" id="IPR013328">
    <property type="entry name" value="6PGD_dom2"/>
</dbReference>
<dbReference type="GO" id="GO:0031491">
    <property type="term" value="F:nucleosome binding"/>
    <property type="evidence" value="ECO:0007669"/>
    <property type="project" value="TreeGrafter"/>
</dbReference>
<feature type="domain" description="NADPH-dependent reductive aminase-like C-terminal" evidence="3">
    <location>
        <begin position="169"/>
        <end position="293"/>
    </location>
</feature>
<dbReference type="Pfam" id="PF03446">
    <property type="entry name" value="NAD_binding_2"/>
    <property type="match status" value="1"/>
</dbReference>
<dbReference type="PIRSF" id="PIRSF000103">
    <property type="entry name" value="HIBADH"/>
    <property type="match status" value="1"/>
</dbReference>
<dbReference type="PANTHER" id="PTHR43580:SF2">
    <property type="entry name" value="CYTOKINE-LIKE NUCLEAR FACTOR N-PAC"/>
    <property type="match status" value="1"/>
</dbReference>
<proteinExistence type="predicted"/>
<dbReference type="PANTHER" id="PTHR43580">
    <property type="entry name" value="OXIDOREDUCTASE GLYR1-RELATED"/>
    <property type="match status" value="1"/>
</dbReference>
<reference evidence="4 5" key="1">
    <citation type="submission" date="2024-04" db="EMBL/GenBank/DDBJ databases">
        <title>Novel genus in family Flammeovirgaceae.</title>
        <authorList>
            <person name="Nguyen T.H."/>
            <person name="Vuong T.Q."/>
            <person name="Le H."/>
            <person name="Kim S.-G."/>
        </authorList>
    </citation>
    <scope>NUCLEOTIDE SEQUENCE [LARGE SCALE GENOMIC DNA]</scope>
    <source>
        <strain evidence="4 5">JCM 23209</strain>
    </source>
</reference>
<protein>
    <submittedName>
        <fullName evidence="4">NAD(P)-binding domain-containing protein</fullName>
    </submittedName>
</protein>
<dbReference type="EMBL" id="JBDKWZ010000003">
    <property type="protein sequence ID" value="MEN7547599.1"/>
    <property type="molecule type" value="Genomic_DNA"/>
</dbReference>
<evidence type="ECO:0000259" key="3">
    <source>
        <dbReference type="Pfam" id="PF21761"/>
    </source>
</evidence>
<comment type="caution">
    <text evidence="4">The sequence shown here is derived from an EMBL/GenBank/DDBJ whole genome shotgun (WGS) entry which is preliminary data.</text>
</comment>
<dbReference type="Gene3D" id="3.40.50.720">
    <property type="entry name" value="NAD(P)-binding Rossmann-like Domain"/>
    <property type="match status" value="1"/>
</dbReference>
<dbReference type="Gene3D" id="1.10.1040.10">
    <property type="entry name" value="N-(1-d-carboxylethyl)-l-norvaline Dehydrogenase, domain 2"/>
    <property type="match status" value="1"/>
</dbReference>
<gene>
    <name evidence="4" type="ORF">AAG747_06760</name>
</gene>
<evidence type="ECO:0000313" key="4">
    <source>
        <dbReference type="EMBL" id="MEN7547599.1"/>
    </source>
</evidence>
<dbReference type="InterPro" id="IPR015815">
    <property type="entry name" value="HIBADH-related"/>
</dbReference>
<evidence type="ECO:0000256" key="1">
    <source>
        <dbReference type="ARBA" id="ARBA00023002"/>
    </source>
</evidence>
<evidence type="ECO:0000313" key="5">
    <source>
        <dbReference type="Proteomes" id="UP001403385"/>
    </source>
</evidence>
<feature type="domain" description="6-phosphogluconate dehydrogenase NADP-binding" evidence="2">
    <location>
        <begin position="10"/>
        <end position="166"/>
    </location>
</feature>
<dbReference type="GO" id="GO:0140673">
    <property type="term" value="P:transcription elongation-coupled chromatin remodeling"/>
    <property type="evidence" value="ECO:0007669"/>
    <property type="project" value="TreeGrafter"/>
</dbReference>
<dbReference type="GO" id="GO:0016491">
    <property type="term" value="F:oxidoreductase activity"/>
    <property type="evidence" value="ECO:0007669"/>
    <property type="project" value="UniProtKB-KW"/>
</dbReference>
<keyword evidence="5" id="KW-1185">Reference proteome</keyword>
<dbReference type="Proteomes" id="UP001403385">
    <property type="component" value="Unassembled WGS sequence"/>
</dbReference>
<dbReference type="InterPro" id="IPR036291">
    <property type="entry name" value="NAD(P)-bd_dom_sf"/>
</dbReference>
<dbReference type="RefSeq" id="WP_346820386.1">
    <property type="nucleotide sequence ID" value="NZ_JBDKWZ010000003.1"/>
</dbReference>
<keyword evidence="1" id="KW-0560">Oxidoreductase</keyword>